<dbReference type="Gene3D" id="3.90.226.10">
    <property type="entry name" value="2-enoyl-CoA Hydratase, Chain A, domain 1"/>
    <property type="match status" value="1"/>
</dbReference>
<comment type="similarity">
    <text evidence="1">Belongs to the enoyl-CoA hydratase/isomerase family.</text>
</comment>
<sequence length="262" mass="28090">MSQETGLVVDINDGGIATITISQPERKNALTKPMWGELARIADDLGGDSNLRCIVIRGGSGAGFGAGADVHEFVRERDGFEKARDYGMLHAEALQALRVCQHPVIAAIDGPCIGASFVLAAACDLRIAADNAKFAVPPMKLGATLGYPELQIMLDLLGEAALFEILLEGQVFDAARAHEIGFIARHVSLDEFDAEVTATAARIAGGAPITQRLHKKMINRLKEGGAIGAKEFDEGYRAFDSADFKEGYTAFLEKRKAVFEGR</sequence>
<dbReference type="CDD" id="cd06558">
    <property type="entry name" value="crotonase-like"/>
    <property type="match status" value="1"/>
</dbReference>
<dbReference type="InterPro" id="IPR029045">
    <property type="entry name" value="ClpP/crotonase-like_dom_sf"/>
</dbReference>
<dbReference type="InterPro" id="IPR001753">
    <property type="entry name" value="Enoyl-CoA_hydra/iso"/>
</dbReference>
<keyword evidence="2" id="KW-0456">Lyase</keyword>
<dbReference type="OrthoDB" id="9795613at2"/>
<reference evidence="3 4" key="1">
    <citation type="submission" date="2015-12" db="EMBL/GenBank/DDBJ databases">
        <title>Genome sequence of Thalassospira lucentensis MCCC 1A02072.</title>
        <authorList>
            <person name="Lu L."/>
            <person name="Lai Q."/>
            <person name="Shao Z."/>
            <person name="Qian P."/>
        </authorList>
    </citation>
    <scope>NUCLEOTIDE SEQUENCE [LARGE SCALE GENOMIC DNA]</scope>
    <source>
        <strain evidence="3 4">MCCC 1A02072</strain>
    </source>
</reference>
<dbReference type="GO" id="GO:0016829">
    <property type="term" value="F:lyase activity"/>
    <property type="evidence" value="ECO:0007669"/>
    <property type="project" value="UniProtKB-KW"/>
</dbReference>
<dbReference type="AlphaFoldDB" id="A0A154L3D1"/>
<name>A0A154L3D1_9PROT</name>
<comment type="caution">
    <text evidence="3">The sequence shown here is derived from an EMBL/GenBank/DDBJ whole genome shotgun (WGS) entry which is preliminary data.</text>
</comment>
<dbReference type="GO" id="GO:0006635">
    <property type="term" value="P:fatty acid beta-oxidation"/>
    <property type="evidence" value="ECO:0007669"/>
    <property type="project" value="TreeGrafter"/>
</dbReference>
<proteinExistence type="inferred from homology"/>
<dbReference type="InterPro" id="IPR014748">
    <property type="entry name" value="Enoyl-CoA_hydra_C"/>
</dbReference>
<dbReference type="SUPFAM" id="SSF52096">
    <property type="entry name" value="ClpP/crotonase"/>
    <property type="match status" value="1"/>
</dbReference>
<dbReference type="Gene3D" id="1.10.12.10">
    <property type="entry name" value="Lyase 2-enoyl-coa Hydratase, Chain A, domain 2"/>
    <property type="match status" value="1"/>
</dbReference>
<protein>
    <submittedName>
        <fullName evidence="3">Enoyl-CoA hydratase</fullName>
    </submittedName>
</protein>
<accession>A0A154L3D1</accession>
<dbReference type="Proteomes" id="UP000076335">
    <property type="component" value="Unassembled WGS sequence"/>
</dbReference>
<organism evidence="3 4">
    <name type="scientific">Thalassospira lucentensis</name>
    <dbReference type="NCBI Taxonomy" id="168935"/>
    <lineage>
        <taxon>Bacteria</taxon>
        <taxon>Pseudomonadati</taxon>
        <taxon>Pseudomonadota</taxon>
        <taxon>Alphaproteobacteria</taxon>
        <taxon>Rhodospirillales</taxon>
        <taxon>Thalassospiraceae</taxon>
        <taxon>Thalassospira</taxon>
    </lineage>
</organism>
<evidence type="ECO:0000256" key="2">
    <source>
        <dbReference type="ARBA" id="ARBA00023239"/>
    </source>
</evidence>
<evidence type="ECO:0000256" key="1">
    <source>
        <dbReference type="ARBA" id="ARBA00005254"/>
    </source>
</evidence>
<dbReference type="PANTHER" id="PTHR11941">
    <property type="entry name" value="ENOYL-COA HYDRATASE-RELATED"/>
    <property type="match status" value="1"/>
</dbReference>
<dbReference type="Pfam" id="PF00378">
    <property type="entry name" value="ECH_1"/>
    <property type="match status" value="1"/>
</dbReference>
<evidence type="ECO:0000313" key="3">
    <source>
        <dbReference type="EMBL" id="KZB62979.1"/>
    </source>
</evidence>
<dbReference type="EMBL" id="LPVY01000020">
    <property type="protein sequence ID" value="KZB62979.1"/>
    <property type="molecule type" value="Genomic_DNA"/>
</dbReference>
<gene>
    <name evidence="3" type="ORF">AUP42_02705</name>
</gene>
<dbReference type="RefSeq" id="WP_062952478.1">
    <property type="nucleotide sequence ID" value="NZ_LPVY01000020.1"/>
</dbReference>
<dbReference type="PANTHER" id="PTHR11941:SF54">
    <property type="entry name" value="ENOYL-COA HYDRATASE, MITOCHONDRIAL"/>
    <property type="match status" value="1"/>
</dbReference>
<evidence type="ECO:0000313" key="4">
    <source>
        <dbReference type="Proteomes" id="UP000076335"/>
    </source>
</evidence>